<organism evidence="1 2">
    <name type="scientific">Brevibacillus laterosporus LMG 15441</name>
    <dbReference type="NCBI Taxonomy" id="1042163"/>
    <lineage>
        <taxon>Bacteria</taxon>
        <taxon>Bacillati</taxon>
        <taxon>Bacillota</taxon>
        <taxon>Bacilli</taxon>
        <taxon>Bacillales</taxon>
        <taxon>Paenibacillaceae</taxon>
        <taxon>Brevibacillus</taxon>
    </lineage>
</organism>
<evidence type="ECO:0000313" key="2">
    <source>
        <dbReference type="Proteomes" id="UP000005850"/>
    </source>
</evidence>
<name>A0A075R5M5_BRELA</name>
<dbReference type="KEGG" id="blr:BRLA_c024260"/>
<dbReference type="EMBL" id="CP007806">
    <property type="protein sequence ID" value="AIG26746.1"/>
    <property type="molecule type" value="Genomic_DNA"/>
</dbReference>
<dbReference type="eggNOG" id="COG0451">
    <property type="taxonomic scope" value="Bacteria"/>
</dbReference>
<reference evidence="1 2" key="1">
    <citation type="journal article" date="2011" name="J. Bacteriol.">
        <title>Genome sequence of Brevibacillus laterosporus LMG 15441, a pathogen of invertebrates.</title>
        <authorList>
            <person name="Djukic M."/>
            <person name="Poehlein A."/>
            <person name="Thurmer A."/>
            <person name="Daniel R."/>
        </authorList>
    </citation>
    <scope>NUCLEOTIDE SEQUENCE [LARGE SCALE GENOMIC DNA]</scope>
    <source>
        <strain evidence="1 2">LMG 15441</strain>
    </source>
</reference>
<dbReference type="Gene3D" id="3.40.50.720">
    <property type="entry name" value="NAD(P)-binding Rossmann-like Domain"/>
    <property type="match status" value="1"/>
</dbReference>
<dbReference type="STRING" id="1042163.BRLA_c024260"/>
<dbReference type="Proteomes" id="UP000005850">
    <property type="component" value="Chromosome"/>
</dbReference>
<accession>A0A075R5M5</accession>
<gene>
    <name evidence="1" type="ORF">BRLA_c024260</name>
</gene>
<sequence length="115" mass="12505">MGMYDVDGVIPERVLKKEMMGTEGISSFLHVEDAARAAFLALDCPSGPVNIVDDEPAAGSVWLPAYASIIGAPQPTILEESNRGERGASNAKARTHYDWTPLHPTWHEGFKKALK</sequence>
<keyword evidence="2" id="KW-1185">Reference proteome</keyword>
<proteinExistence type="predicted"/>
<dbReference type="HOGENOM" id="CLU_169478_0_0_9"/>
<dbReference type="AlphaFoldDB" id="A0A075R5M5"/>
<evidence type="ECO:0000313" key="1">
    <source>
        <dbReference type="EMBL" id="AIG26746.1"/>
    </source>
</evidence>
<dbReference type="InterPro" id="IPR036291">
    <property type="entry name" value="NAD(P)-bd_dom_sf"/>
</dbReference>
<protein>
    <submittedName>
        <fullName evidence="1">Uncharacterized protein</fullName>
    </submittedName>
</protein>
<dbReference type="SUPFAM" id="SSF51735">
    <property type="entry name" value="NAD(P)-binding Rossmann-fold domains"/>
    <property type="match status" value="1"/>
</dbReference>